<sequence length="671" mass="73116">MLDKFSIRGLLTAGFGLVVLILVINSVMALHALQTGARDVQNLTGEDYPAVARVNEVQQRLQESAAFLGFYLMSDEQGHHDAWLESMDALQTAARELNNDPVVAADRDMARSAEAVREHVDRFHGHVDRLTELATDDAANMPALDIANQRANPATRAMAQQASTMIDAENNLPEFQRSWERLDQFHDLRMNALQITSNLRGFLAFREDAFVQNVNLYRGQLESIVEDLEGQSATLDFEQEIALEDFAGSLETLRGALDDIFEVHGSPEAFQDADMIRTEIGPLLMEARGELEGLSEAITRRAETRAGELTTTMRNTQVAQMVLAIAGIILGLAGAATIIITIRRAMNRSSTALEEIADGDGDLTRRLEEHGLKETAALGRAFNRFTDKIAGAVGKARNSTETLRTATENLGQEAYGAREAVSRQRDETERVATAINELQSSAEEIARNTDATSKSGQEAGDAVHQGMQVMERNVASMSSLLGTVEQAADTVSNLGEDSRQIGTILEVIRGVAEQTNLLALNAAIEAARAGEHGRGFAVVADEVRKLATRTQESTDEIEGMISRLQSATNNAVSVMKKGQEEAETTMEHTAEVNGALQQIRQSVDNISEMTDQIAVAAREQTTVVEDINRTIVQISDGADQSAETADRVSAASDELKQVESEIQRALAQFRL</sequence>
<dbReference type="Pfam" id="PF00015">
    <property type="entry name" value="MCPsignal"/>
    <property type="match status" value="1"/>
</dbReference>
<dbReference type="EMBL" id="MUZR01000005">
    <property type="protein sequence ID" value="OOC11227.1"/>
    <property type="molecule type" value="Genomic_DNA"/>
</dbReference>
<dbReference type="Pfam" id="PF00672">
    <property type="entry name" value="HAMP"/>
    <property type="match status" value="1"/>
</dbReference>
<comment type="similarity">
    <text evidence="3">Belongs to the methyl-accepting chemotaxis (MCP) protein family.</text>
</comment>
<proteinExistence type="inferred from homology"/>
<dbReference type="PROSITE" id="PS50885">
    <property type="entry name" value="HAMP"/>
    <property type="match status" value="2"/>
</dbReference>
<dbReference type="GO" id="GO:0007165">
    <property type="term" value="P:signal transduction"/>
    <property type="evidence" value="ECO:0007669"/>
    <property type="project" value="UniProtKB-KW"/>
</dbReference>
<dbReference type="AlphaFoldDB" id="A0A1V3A1H7"/>
<evidence type="ECO:0000256" key="5">
    <source>
        <dbReference type="SAM" id="Coils"/>
    </source>
</evidence>
<feature type="domain" description="HAMP" evidence="9">
    <location>
        <begin position="340"/>
        <end position="394"/>
    </location>
</feature>
<evidence type="ECO:0000256" key="7">
    <source>
        <dbReference type="SAM" id="Phobius"/>
    </source>
</evidence>
<dbReference type="Proteomes" id="UP000189177">
    <property type="component" value="Unassembled WGS sequence"/>
</dbReference>
<dbReference type="CDD" id="cd06225">
    <property type="entry name" value="HAMP"/>
    <property type="match status" value="1"/>
</dbReference>
<dbReference type="InterPro" id="IPR003660">
    <property type="entry name" value="HAMP_dom"/>
</dbReference>
<keyword evidence="5" id="KW-0175">Coiled coil</keyword>
<name>A0A1V3A1H7_9GAMM</name>
<keyword evidence="7" id="KW-0472">Membrane</keyword>
<gene>
    <name evidence="10" type="ORF">B1A74_01570</name>
</gene>
<dbReference type="GO" id="GO:0016020">
    <property type="term" value="C:membrane"/>
    <property type="evidence" value="ECO:0007669"/>
    <property type="project" value="UniProtKB-SubCell"/>
</dbReference>
<comment type="subcellular location">
    <subcellularLocation>
        <location evidence="1">Membrane</location>
    </subcellularLocation>
</comment>
<evidence type="ECO:0000256" key="6">
    <source>
        <dbReference type="SAM" id="MobiDB-lite"/>
    </source>
</evidence>
<dbReference type="OrthoDB" id="9781845at2"/>
<dbReference type="GO" id="GO:0006935">
    <property type="term" value="P:chemotaxis"/>
    <property type="evidence" value="ECO:0007669"/>
    <property type="project" value="UniProtKB-ARBA"/>
</dbReference>
<accession>A0A1V3A1H7</accession>
<feature type="region of interest" description="Disordered" evidence="6">
    <location>
        <begin position="441"/>
        <end position="462"/>
    </location>
</feature>
<organism evidence="10 11">
    <name type="scientific">Thioalkalivibrio halophilus</name>
    <dbReference type="NCBI Taxonomy" id="252474"/>
    <lineage>
        <taxon>Bacteria</taxon>
        <taxon>Pseudomonadati</taxon>
        <taxon>Pseudomonadota</taxon>
        <taxon>Gammaproteobacteria</taxon>
        <taxon>Chromatiales</taxon>
        <taxon>Ectothiorhodospiraceae</taxon>
        <taxon>Thioalkalivibrio</taxon>
    </lineage>
</organism>
<keyword evidence="11" id="KW-1185">Reference proteome</keyword>
<comment type="caution">
    <text evidence="10">The sequence shown here is derived from an EMBL/GenBank/DDBJ whole genome shotgun (WGS) entry which is preliminary data.</text>
</comment>
<dbReference type="SMART" id="SM00304">
    <property type="entry name" value="HAMP"/>
    <property type="match status" value="1"/>
</dbReference>
<keyword evidence="2 4" id="KW-0807">Transducer</keyword>
<dbReference type="PANTHER" id="PTHR32089:SF112">
    <property type="entry name" value="LYSOZYME-LIKE PROTEIN-RELATED"/>
    <property type="match status" value="1"/>
</dbReference>
<keyword evidence="7" id="KW-1133">Transmembrane helix</keyword>
<evidence type="ECO:0000259" key="8">
    <source>
        <dbReference type="PROSITE" id="PS50111"/>
    </source>
</evidence>
<evidence type="ECO:0000256" key="3">
    <source>
        <dbReference type="ARBA" id="ARBA00029447"/>
    </source>
</evidence>
<feature type="domain" description="HAMP" evidence="9">
    <location>
        <begin position="401"/>
        <end position="447"/>
    </location>
</feature>
<protein>
    <submittedName>
        <fullName evidence="10">Methyl-accepting chemotaxis protein</fullName>
    </submittedName>
</protein>
<dbReference type="SUPFAM" id="SSF58104">
    <property type="entry name" value="Methyl-accepting chemotaxis protein (MCP) signaling domain"/>
    <property type="match status" value="1"/>
</dbReference>
<feature type="domain" description="Methyl-accepting transducer" evidence="8">
    <location>
        <begin position="399"/>
        <end position="635"/>
    </location>
</feature>
<dbReference type="CDD" id="cd11386">
    <property type="entry name" value="MCP_signal"/>
    <property type="match status" value="1"/>
</dbReference>
<dbReference type="PANTHER" id="PTHR32089">
    <property type="entry name" value="METHYL-ACCEPTING CHEMOTAXIS PROTEIN MCPB"/>
    <property type="match status" value="1"/>
</dbReference>
<feature type="transmembrane region" description="Helical" evidence="7">
    <location>
        <begin position="321"/>
        <end position="342"/>
    </location>
</feature>
<reference evidence="10 11" key="1">
    <citation type="submission" date="2017-02" db="EMBL/GenBank/DDBJ databases">
        <title>Genomic diversity within the haloalkaliphilic genus Thioalkalivibrio.</title>
        <authorList>
            <person name="Ahn A.-C."/>
            <person name="Meier-Kolthoff J."/>
            <person name="Overmars L."/>
            <person name="Richter M."/>
            <person name="Woyke T."/>
            <person name="Sorokin D.Y."/>
            <person name="Muyzer G."/>
        </authorList>
    </citation>
    <scope>NUCLEOTIDE SEQUENCE [LARGE SCALE GENOMIC DNA]</scope>
    <source>
        <strain evidence="10 11">HL17</strain>
    </source>
</reference>
<dbReference type="STRING" id="252474.B1A74_01570"/>
<evidence type="ECO:0000259" key="9">
    <source>
        <dbReference type="PROSITE" id="PS50885"/>
    </source>
</evidence>
<dbReference type="InterPro" id="IPR004089">
    <property type="entry name" value="MCPsignal_dom"/>
</dbReference>
<evidence type="ECO:0000256" key="4">
    <source>
        <dbReference type="PROSITE-ProRule" id="PRU00284"/>
    </source>
</evidence>
<dbReference type="PROSITE" id="PS50111">
    <property type="entry name" value="CHEMOTAXIS_TRANSDUC_2"/>
    <property type="match status" value="1"/>
</dbReference>
<evidence type="ECO:0000256" key="2">
    <source>
        <dbReference type="ARBA" id="ARBA00023224"/>
    </source>
</evidence>
<feature type="coiled-coil region" evidence="5">
    <location>
        <begin position="641"/>
        <end position="668"/>
    </location>
</feature>
<evidence type="ECO:0000313" key="11">
    <source>
        <dbReference type="Proteomes" id="UP000189177"/>
    </source>
</evidence>
<evidence type="ECO:0000313" key="10">
    <source>
        <dbReference type="EMBL" id="OOC11227.1"/>
    </source>
</evidence>
<keyword evidence="7" id="KW-0812">Transmembrane</keyword>
<dbReference type="Gene3D" id="1.10.287.950">
    <property type="entry name" value="Methyl-accepting chemotaxis protein"/>
    <property type="match status" value="1"/>
</dbReference>
<dbReference type="FunFam" id="1.10.287.950:FF:000001">
    <property type="entry name" value="Methyl-accepting chemotaxis sensory transducer"/>
    <property type="match status" value="1"/>
</dbReference>
<evidence type="ECO:0000256" key="1">
    <source>
        <dbReference type="ARBA" id="ARBA00004370"/>
    </source>
</evidence>
<dbReference type="RefSeq" id="WP_018947112.1">
    <property type="nucleotide sequence ID" value="NZ_MUZR01000005.1"/>
</dbReference>
<dbReference type="SMART" id="SM00283">
    <property type="entry name" value="MA"/>
    <property type="match status" value="1"/>
</dbReference>